<dbReference type="GO" id="GO:0043737">
    <property type="term" value="F:deoxyribonuclease V activity"/>
    <property type="evidence" value="ECO:0007669"/>
    <property type="project" value="UniProtKB-EC"/>
</dbReference>
<reference evidence="1 2" key="1">
    <citation type="submission" date="2017-02" db="EMBL/GenBank/DDBJ databases">
        <authorList>
            <person name="Peterson S.W."/>
        </authorList>
    </citation>
    <scope>NUCLEOTIDE SEQUENCE [LARGE SCALE GENOMIC DNA]</scope>
    <source>
        <strain evidence="1 2">CECT 9027</strain>
    </source>
</reference>
<proteinExistence type="predicted"/>
<organism evidence="1 2">
    <name type="scientific">Vibrio palustris</name>
    <dbReference type="NCBI Taxonomy" id="1918946"/>
    <lineage>
        <taxon>Bacteria</taxon>
        <taxon>Pseudomonadati</taxon>
        <taxon>Pseudomonadota</taxon>
        <taxon>Gammaproteobacteria</taxon>
        <taxon>Vibrionales</taxon>
        <taxon>Vibrionaceae</taxon>
        <taxon>Vibrio</taxon>
    </lineage>
</organism>
<keyword evidence="1" id="KW-0378">Hydrolase</keyword>
<dbReference type="Proteomes" id="UP000189475">
    <property type="component" value="Unassembled WGS sequence"/>
</dbReference>
<dbReference type="GO" id="GO:0006281">
    <property type="term" value="P:DNA repair"/>
    <property type="evidence" value="ECO:0007669"/>
    <property type="project" value="InterPro"/>
</dbReference>
<keyword evidence="1" id="KW-0540">Nuclease</keyword>
<dbReference type="OrthoDB" id="2593273at2"/>
<keyword evidence="1" id="KW-0255">Endonuclease</keyword>
<dbReference type="InterPro" id="IPR007581">
    <property type="entry name" value="Endonuclease-V"/>
</dbReference>
<protein>
    <submittedName>
        <fullName evidence="1">Endonuclease V</fullName>
        <ecNumber evidence="1">3.1.21.7</ecNumber>
    </submittedName>
</protein>
<evidence type="ECO:0000313" key="1">
    <source>
        <dbReference type="EMBL" id="SJL84293.1"/>
    </source>
</evidence>
<dbReference type="EMBL" id="FUFT01000005">
    <property type="protein sequence ID" value="SJL84293.1"/>
    <property type="molecule type" value="Genomic_DNA"/>
</dbReference>
<dbReference type="Gene3D" id="3.30.2170.10">
    <property type="entry name" value="archaeoglobus fulgidus dsm 4304 superfamily"/>
    <property type="match status" value="1"/>
</dbReference>
<dbReference type="EC" id="3.1.21.7" evidence="1"/>
<dbReference type="RefSeq" id="WP_077314666.1">
    <property type="nucleotide sequence ID" value="NZ_AP024888.1"/>
</dbReference>
<dbReference type="AlphaFoldDB" id="A0A1R4B5V2"/>
<name>A0A1R4B5V2_9VIBR</name>
<sequence>MILAIDVQYTGHKADVAGVLFENWSSLDTTQCYLTEVEQVAEYEPGSFYKRELPCILQLLQEHKLQPDVIVVDGYVYLDGVAKSGLGKHLYDSLGGEVEIIGVAKKPFVDISAKFAVYRGGSQKPLYVTSTGDVEQAKGAIRSMAGEHRNPVLLKKVDQLCREAAKKRSQL</sequence>
<dbReference type="Pfam" id="PF04493">
    <property type="entry name" value="Endonuclease_5"/>
    <property type="match status" value="1"/>
</dbReference>
<dbReference type="STRING" id="1918946.VPAL9027_02275"/>
<keyword evidence="2" id="KW-1185">Reference proteome</keyword>
<gene>
    <name evidence="1" type="primary">nfi</name>
    <name evidence="1" type="ORF">VPAL9027_02275</name>
</gene>
<accession>A0A1R4B5V2</accession>
<evidence type="ECO:0000313" key="2">
    <source>
        <dbReference type="Proteomes" id="UP000189475"/>
    </source>
</evidence>